<dbReference type="RefSeq" id="XP_012198725.1">
    <property type="nucleotide sequence ID" value="XM_012343335.1"/>
</dbReference>
<dbReference type="GeneID" id="24126854"/>
<evidence type="ECO:0000313" key="4">
    <source>
        <dbReference type="Proteomes" id="UP000030745"/>
    </source>
</evidence>
<dbReference type="VEuPathDB" id="FungiDB:SPRG_04410"/>
<proteinExistence type="predicted"/>
<reference evidence="3 4" key="1">
    <citation type="journal article" date="2013" name="PLoS Genet.">
        <title>Distinctive expansion of potential virulence genes in the genome of the oomycete fish pathogen Saprolegnia parasitica.</title>
        <authorList>
            <person name="Jiang R.H."/>
            <person name="de Bruijn I."/>
            <person name="Haas B.J."/>
            <person name="Belmonte R."/>
            <person name="Lobach L."/>
            <person name="Christie J."/>
            <person name="van den Ackerveken G."/>
            <person name="Bottin A."/>
            <person name="Bulone V."/>
            <person name="Diaz-Moreno S.M."/>
            <person name="Dumas B."/>
            <person name="Fan L."/>
            <person name="Gaulin E."/>
            <person name="Govers F."/>
            <person name="Grenville-Briggs L.J."/>
            <person name="Horner N.R."/>
            <person name="Levin J.Z."/>
            <person name="Mammella M."/>
            <person name="Meijer H.J."/>
            <person name="Morris P."/>
            <person name="Nusbaum C."/>
            <person name="Oome S."/>
            <person name="Phillips A.J."/>
            <person name="van Rooyen D."/>
            <person name="Rzeszutek E."/>
            <person name="Saraiva M."/>
            <person name="Secombes C.J."/>
            <person name="Seidl M.F."/>
            <person name="Snel B."/>
            <person name="Stassen J.H."/>
            <person name="Sykes S."/>
            <person name="Tripathy S."/>
            <person name="van den Berg H."/>
            <person name="Vega-Arreguin J.C."/>
            <person name="Wawra S."/>
            <person name="Young S.K."/>
            <person name="Zeng Q."/>
            <person name="Dieguez-Uribeondo J."/>
            <person name="Russ C."/>
            <person name="Tyler B.M."/>
            <person name="van West P."/>
        </authorList>
    </citation>
    <scope>NUCLEOTIDE SEQUENCE [LARGE SCALE GENOMIC DNA]</scope>
    <source>
        <strain evidence="3 4">CBS 223.65</strain>
    </source>
</reference>
<keyword evidence="1" id="KW-0472">Membrane</keyword>
<keyword evidence="2" id="KW-0732">Signal</keyword>
<dbReference type="KEGG" id="spar:SPRG_04410"/>
<dbReference type="EMBL" id="KK583201">
    <property type="protein sequence ID" value="KDO30508.1"/>
    <property type="molecule type" value="Genomic_DNA"/>
</dbReference>
<dbReference type="AlphaFoldDB" id="A0A067CIZ7"/>
<feature type="transmembrane region" description="Helical" evidence="1">
    <location>
        <begin position="57"/>
        <end position="76"/>
    </location>
</feature>
<feature type="transmembrane region" description="Helical" evidence="1">
    <location>
        <begin position="83"/>
        <end position="100"/>
    </location>
</feature>
<dbReference type="Proteomes" id="UP000030745">
    <property type="component" value="Unassembled WGS sequence"/>
</dbReference>
<gene>
    <name evidence="3" type="ORF">SPRG_04410</name>
</gene>
<name>A0A067CIZ7_SAPPC</name>
<protein>
    <submittedName>
        <fullName evidence="3">Uncharacterized protein</fullName>
    </submittedName>
</protein>
<dbReference type="OrthoDB" id="84819at2759"/>
<feature type="signal peptide" evidence="2">
    <location>
        <begin position="1"/>
        <end position="16"/>
    </location>
</feature>
<feature type="chain" id="PRO_5001634562" evidence="2">
    <location>
        <begin position="17"/>
        <end position="184"/>
    </location>
</feature>
<keyword evidence="1" id="KW-1133">Transmembrane helix</keyword>
<evidence type="ECO:0000256" key="1">
    <source>
        <dbReference type="SAM" id="Phobius"/>
    </source>
</evidence>
<dbReference type="OMA" id="MAILWAS"/>
<keyword evidence="1" id="KW-0812">Transmembrane</keyword>
<organism evidence="3 4">
    <name type="scientific">Saprolegnia parasitica (strain CBS 223.65)</name>
    <dbReference type="NCBI Taxonomy" id="695850"/>
    <lineage>
        <taxon>Eukaryota</taxon>
        <taxon>Sar</taxon>
        <taxon>Stramenopiles</taxon>
        <taxon>Oomycota</taxon>
        <taxon>Saprolegniomycetes</taxon>
        <taxon>Saprolegniales</taxon>
        <taxon>Saprolegniaceae</taxon>
        <taxon>Saprolegnia</taxon>
    </lineage>
</organism>
<evidence type="ECO:0000256" key="2">
    <source>
        <dbReference type="SAM" id="SignalP"/>
    </source>
</evidence>
<accession>A0A067CIZ7</accession>
<keyword evidence="4" id="KW-1185">Reference proteome</keyword>
<sequence>MLVFWLIMAVLWTSLFDLLPSGFYDKFPIDTADATEETAFAEQHRLACDRRAATANVFYYFVPLLACALVFEYIRLHTVLHSMLLLLTFLLALMFLQHVIKGRILEHKQHQWTLWGLEATASIIQSRVDAKVQDTPLLSPIKDAVRTIQATSSAAASPTSCDDANKSTSGAPTTYGAIEITIAA</sequence>
<evidence type="ECO:0000313" key="3">
    <source>
        <dbReference type="EMBL" id="KDO30508.1"/>
    </source>
</evidence>